<dbReference type="EMBL" id="JACHJW010000001">
    <property type="protein sequence ID" value="MBB4957744.1"/>
    <property type="molecule type" value="Genomic_DNA"/>
</dbReference>
<dbReference type="Gene3D" id="3.40.50.150">
    <property type="entry name" value="Vaccinia Virus protein VP39"/>
    <property type="match status" value="1"/>
</dbReference>
<feature type="domain" description="Methyltransferase type 11" evidence="1">
    <location>
        <begin position="5"/>
        <end position="72"/>
    </location>
</feature>
<gene>
    <name evidence="2" type="ORF">FHR38_001477</name>
</gene>
<evidence type="ECO:0000313" key="2">
    <source>
        <dbReference type="EMBL" id="MBB4957744.1"/>
    </source>
</evidence>
<dbReference type="Proteomes" id="UP000578819">
    <property type="component" value="Unassembled WGS sequence"/>
</dbReference>
<dbReference type="InterPro" id="IPR029063">
    <property type="entry name" value="SAM-dependent_MTases_sf"/>
</dbReference>
<protein>
    <recommendedName>
        <fullName evidence="1">Methyltransferase type 11 domain-containing protein</fullName>
    </recommendedName>
</protein>
<comment type="caution">
    <text evidence="2">The sequence shown here is derived from an EMBL/GenBank/DDBJ whole genome shotgun (WGS) entry which is preliminary data.</text>
</comment>
<organism evidence="2 3">
    <name type="scientific">Micromonospora polyrhachis</name>
    <dbReference type="NCBI Taxonomy" id="1282883"/>
    <lineage>
        <taxon>Bacteria</taxon>
        <taxon>Bacillati</taxon>
        <taxon>Actinomycetota</taxon>
        <taxon>Actinomycetes</taxon>
        <taxon>Micromonosporales</taxon>
        <taxon>Micromonosporaceae</taxon>
        <taxon>Micromonospora</taxon>
    </lineage>
</organism>
<accession>A0A7W7SMY2</accession>
<reference evidence="2 3" key="1">
    <citation type="submission" date="2020-08" db="EMBL/GenBank/DDBJ databases">
        <title>Sequencing the genomes of 1000 actinobacteria strains.</title>
        <authorList>
            <person name="Klenk H.-P."/>
        </authorList>
    </citation>
    <scope>NUCLEOTIDE SEQUENCE [LARGE SCALE GENOMIC DNA]</scope>
    <source>
        <strain evidence="2 3">DSM 45886</strain>
    </source>
</reference>
<evidence type="ECO:0000313" key="3">
    <source>
        <dbReference type="Proteomes" id="UP000578819"/>
    </source>
</evidence>
<proteinExistence type="predicted"/>
<dbReference type="RefSeq" id="WP_184533943.1">
    <property type="nucleotide sequence ID" value="NZ_JACHJW010000001.1"/>
</dbReference>
<dbReference type="Pfam" id="PF08241">
    <property type="entry name" value="Methyltransf_11"/>
    <property type="match status" value="1"/>
</dbReference>
<name>A0A7W7SMY2_9ACTN</name>
<dbReference type="SUPFAM" id="SSF53335">
    <property type="entry name" value="S-adenosyl-L-methionine-dependent methyltransferases"/>
    <property type="match status" value="1"/>
</dbReference>
<dbReference type="InterPro" id="IPR013216">
    <property type="entry name" value="Methyltransf_11"/>
</dbReference>
<sequence>MPRRGRIISIDNAKAMHAVGRRTHTDPRITWILANAEDVATAVTGPVDAVLCNAAIWKTDTTTTFAAIKRIL</sequence>
<evidence type="ECO:0000259" key="1">
    <source>
        <dbReference type="Pfam" id="PF08241"/>
    </source>
</evidence>
<dbReference type="AlphaFoldDB" id="A0A7W7SMY2"/>
<keyword evidence="3" id="KW-1185">Reference proteome</keyword>